<dbReference type="RefSeq" id="WP_259530113.1">
    <property type="nucleotide sequence ID" value="NZ_JANLCK010000008.1"/>
</dbReference>
<dbReference type="InterPro" id="IPR042529">
    <property type="entry name" value="IF_2B-like_C"/>
</dbReference>
<dbReference type="GO" id="GO:0046523">
    <property type="term" value="F:S-methyl-5-thioribose-1-phosphate isomerase activity"/>
    <property type="evidence" value="ECO:0007669"/>
    <property type="project" value="TreeGrafter"/>
</dbReference>
<dbReference type="EMBL" id="JANLCK010000008">
    <property type="protein sequence ID" value="MCS5727143.1"/>
    <property type="molecule type" value="Genomic_DNA"/>
</dbReference>
<dbReference type="PANTHER" id="PTHR43475:SF1">
    <property type="entry name" value="METHYLTHIORIBOSE-1-PHOSPHATE ISOMERASE"/>
    <property type="match status" value="1"/>
</dbReference>
<gene>
    <name evidence="3" type="ORF">N1028_14680</name>
</gene>
<keyword evidence="4" id="KW-1185">Reference proteome</keyword>
<evidence type="ECO:0000313" key="4">
    <source>
        <dbReference type="Proteomes" id="UP001165587"/>
    </source>
</evidence>
<organism evidence="3 4">
    <name type="scientific">Herbiconiux oxytropis</name>
    <dbReference type="NCBI Taxonomy" id="2970915"/>
    <lineage>
        <taxon>Bacteria</taxon>
        <taxon>Bacillati</taxon>
        <taxon>Actinomycetota</taxon>
        <taxon>Actinomycetes</taxon>
        <taxon>Micrococcales</taxon>
        <taxon>Microbacteriaceae</taxon>
        <taxon>Herbiconiux</taxon>
    </lineage>
</organism>
<protein>
    <recommendedName>
        <fullName evidence="5">Methylthioribose-1-phosphate isomerase</fullName>
    </recommendedName>
</protein>
<evidence type="ECO:0000256" key="2">
    <source>
        <dbReference type="SAM" id="MobiDB-lite"/>
    </source>
</evidence>
<dbReference type="GO" id="GO:0019509">
    <property type="term" value="P:L-methionine salvage from methylthioadenosine"/>
    <property type="evidence" value="ECO:0007669"/>
    <property type="project" value="TreeGrafter"/>
</dbReference>
<proteinExistence type="inferred from homology"/>
<reference evidence="3" key="1">
    <citation type="submission" date="2022-08" db="EMBL/GenBank/DDBJ databases">
        <authorList>
            <person name="Deng Y."/>
            <person name="Han X.-F."/>
            <person name="Zhang Y.-Q."/>
        </authorList>
    </citation>
    <scope>NUCLEOTIDE SEQUENCE</scope>
    <source>
        <strain evidence="3">CPCC 203407</strain>
    </source>
</reference>
<dbReference type="SUPFAM" id="SSF100950">
    <property type="entry name" value="NagB/RpiA/CoA transferase-like"/>
    <property type="match status" value="1"/>
</dbReference>
<evidence type="ECO:0000313" key="3">
    <source>
        <dbReference type="EMBL" id="MCS5727143.1"/>
    </source>
</evidence>
<feature type="compositionally biased region" description="Low complexity" evidence="2">
    <location>
        <begin position="1"/>
        <end position="14"/>
    </location>
</feature>
<dbReference type="InterPro" id="IPR037171">
    <property type="entry name" value="NagB/RpiA_transferase-like"/>
</dbReference>
<feature type="region of interest" description="Disordered" evidence="2">
    <location>
        <begin position="1"/>
        <end position="20"/>
    </location>
</feature>
<comment type="caution">
    <text evidence="3">The sequence shown here is derived from an EMBL/GenBank/DDBJ whole genome shotgun (WGS) entry which is preliminary data.</text>
</comment>
<dbReference type="Proteomes" id="UP001165587">
    <property type="component" value="Unassembled WGS sequence"/>
</dbReference>
<dbReference type="InterPro" id="IPR000649">
    <property type="entry name" value="IF-2B-related"/>
</dbReference>
<evidence type="ECO:0008006" key="5">
    <source>
        <dbReference type="Google" id="ProtNLM"/>
    </source>
</evidence>
<accession>A0AA41XJC3</accession>
<name>A0AA41XJC3_9MICO</name>
<dbReference type="Gene3D" id="1.20.120.420">
    <property type="entry name" value="translation initiation factor eif-2b, domain 1"/>
    <property type="match status" value="1"/>
</dbReference>
<dbReference type="Pfam" id="PF01008">
    <property type="entry name" value="IF-2B"/>
    <property type="match status" value="1"/>
</dbReference>
<dbReference type="AlphaFoldDB" id="A0AA41XJC3"/>
<sequence length="393" mass="40691">MTTTGNATTPAAGGSALGDPVHGVAVRSAPALDDSVRVEGGVVRILDRRVFPETVSWVTATDAEEVGAAIAGMITQSSGPLFAAYAGLEMTALQVAGLAPDAARERMREAGRVLESARPTNNHPREAVAHVLAAVDAVAGGGGASDAGTASIVEAAVEAAREGAAIYRDRSRRLGEATVELLPDGARILTHCWMDTYLIEFVRAARAAGKRFEWVATETRPYLQGARLTAHTLAEFGEHVTLITDGMGAAALAAGHDADSGLEPGARHTAGIGPIDALVTAADRVSLDGSVVNKVGTLGLAVAAHTFGVPFYALVQAPDAESPTAADIVVESRDPDEVLHTLGRRTASSLVTEAWYPAFDVTPSRFVSRIVTDRGAFEPARVGELYAAAGERA</sequence>
<evidence type="ECO:0000256" key="1">
    <source>
        <dbReference type="RuleBase" id="RU003814"/>
    </source>
</evidence>
<comment type="similarity">
    <text evidence="1">Belongs to the eIF-2B alpha/beta/delta subunits family.</text>
</comment>
<dbReference type="Gene3D" id="3.40.50.10470">
    <property type="entry name" value="Translation initiation factor eif-2b, domain 2"/>
    <property type="match status" value="1"/>
</dbReference>
<dbReference type="PANTHER" id="PTHR43475">
    <property type="entry name" value="METHYLTHIORIBOSE-1-PHOSPHATE ISOMERASE"/>
    <property type="match status" value="1"/>
</dbReference>
<dbReference type="InterPro" id="IPR027363">
    <property type="entry name" value="M1Pi_N"/>
</dbReference>